<dbReference type="Pfam" id="PF00528">
    <property type="entry name" value="BPD_transp_1"/>
    <property type="match status" value="1"/>
</dbReference>
<dbReference type="InterPro" id="IPR035906">
    <property type="entry name" value="MetI-like_sf"/>
</dbReference>
<name>A0A1H7J5W2_9NOCA</name>
<keyword evidence="3" id="KW-1003">Cell membrane</keyword>
<keyword evidence="4 7" id="KW-0812">Transmembrane</keyword>
<feature type="transmembrane region" description="Helical" evidence="7">
    <location>
        <begin position="135"/>
        <end position="162"/>
    </location>
</feature>
<evidence type="ECO:0000259" key="8">
    <source>
        <dbReference type="PROSITE" id="PS50928"/>
    </source>
</evidence>
<evidence type="ECO:0000256" key="6">
    <source>
        <dbReference type="ARBA" id="ARBA00023136"/>
    </source>
</evidence>
<keyword evidence="6 7" id="KW-0472">Membrane</keyword>
<reference evidence="10" key="1">
    <citation type="submission" date="2016-10" db="EMBL/GenBank/DDBJ databases">
        <authorList>
            <person name="Varghese N."/>
            <person name="Submissions S."/>
        </authorList>
    </citation>
    <scope>NUCLEOTIDE SEQUENCE [LARGE SCALE GENOMIC DNA]</scope>
    <source>
        <strain evidence="10">DSM 44675</strain>
    </source>
</reference>
<keyword evidence="2 7" id="KW-0813">Transport</keyword>
<protein>
    <submittedName>
        <fullName evidence="9">Peptide/nickel transport system permease protein</fullName>
    </submittedName>
</protein>
<feature type="domain" description="ABC transmembrane type-1" evidence="8">
    <location>
        <begin position="95"/>
        <end position="302"/>
    </location>
</feature>
<proteinExistence type="inferred from homology"/>
<evidence type="ECO:0000256" key="1">
    <source>
        <dbReference type="ARBA" id="ARBA00004651"/>
    </source>
</evidence>
<organism evidence="9 10">
    <name type="scientific">Rhodococcus maanshanensis</name>
    <dbReference type="NCBI Taxonomy" id="183556"/>
    <lineage>
        <taxon>Bacteria</taxon>
        <taxon>Bacillati</taxon>
        <taxon>Actinomycetota</taxon>
        <taxon>Actinomycetes</taxon>
        <taxon>Mycobacteriales</taxon>
        <taxon>Nocardiaceae</taxon>
        <taxon>Rhodococcus</taxon>
    </lineage>
</organism>
<comment type="subcellular location">
    <subcellularLocation>
        <location evidence="1 7">Cell membrane</location>
        <topology evidence="1 7">Multi-pass membrane protein</topology>
    </subcellularLocation>
</comment>
<dbReference type="Gene3D" id="1.10.3720.10">
    <property type="entry name" value="MetI-like"/>
    <property type="match status" value="1"/>
</dbReference>
<dbReference type="PANTHER" id="PTHR43163:SF6">
    <property type="entry name" value="DIPEPTIDE TRANSPORT SYSTEM PERMEASE PROTEIN DPPB-RELATED"/>
    <property type="match status" value="1"/>
</dbReference>
<evidence type="ECO:0000313" key="9">
    <source>
        <dbReference type="EMBL" id="SEK69996.1"/>
    </source>
</evidence>
<evidence type="ECO:0000256" key="5">
    <source>
        <dbReference type="ARBA" id="ARBA00022989"/>
    </source>
</evidence>
<dbReference type="Proteomes" id="UP000198677">
    <property type="component" value="Unassembled WGS sequence"/>
</dbReference>
<dbReference type="AlphaFoldDB" id="A0A1H7J5W2"/>
<evidence type="ECO:0000256" key="4">
    <source>
        <dbReference type="ARBA" id="ARBA00022692"/>
    </source>
</evidence>
<dbReference type="PROSITE" id="PS50928">
    <property type="entry name" value="ABC_TM1"/>
    <property type="match status" value="1"/>
</dbReference>
<dbReference type="OrthoDB" id="4695618at2"/>
<dbReference type="CDD" id="cd06261">
    <property type="entry name" value="TM_PBP2"/>
    <property type="match status" value="1"/>
</dbReference>
<dbReference type="InterPro" id="IPR000515">
    <property type="entry name" value="MetI-like"/>
</dbReference>
<evidence type="ECO:0000256" key="2">
    <source>
        <dbReference type="ARBA" id="ARBA00022448"/>
    </source>
</evidence>
<dbReference type="PANTHER" id="PTHR43163">
    <property type="entry name" value="DIPEPTIDE TRANSPORT SYSTEM PERMEASE PROTEIN DPPB-RELATED"/>
    <property type="match status" value="1"/>
</dbReference>
<feature type="transmembrane region" description="Helical" evidence="7">
    <location>
        <begin position="286"/>
        <end position="309"/>
    </location>
</feature>
<dbReference type="GO" id="GO:0055085">
    <property type="term" value="P:transmembrane transport"/>
    <property type="evidence" value="ECO:0007669"/>
    <property type="project" value="InterPro"/>
</dbReference>
<feature type="transmembrane region" description="Helical" evidence="7">
    <location>
        <begin position="182"/>
        <end position="202"/>
    </location>
</feature>
<evidence type="ECO:0000256" key="3">
    <source>
        <dbReference type="ARBA" id="ARBA00022475"/>
    </source>
</evidence>
<sequence>MVRYLARRLPSAVAVLLLASLLIFFVLRLVPGDPASSLAGPDASAESIAAIRHSLGLDRSIPAQYVSWIGSVLTFDLGRSYVIGGQISDLVVSGLVNTVVLAVTALVLAVLVSLALSVAAVVWPKRWLTSAVAGFNTLAVALPPFVSGVLLVLVFAVLVPVLPSGGVPPQGFWVRPDISAQYLLLPAVCLALPVAAALTRFLTESLRTELSQPYVLTARALGVSRWNLVTRSALRNALPTMVTALGLHTGQLLGGAVLVEAIFAWPGIGQLIEQGISRRDYPVVQVLLLLSVSVFVLVQLVTDVVHAYLDPRIRIGGTS</sequence>
<dbReference type="Pfam" id="PF19300">
    <property type="entry name" value="BPD_transp_1_N"/>
    <property type="match status" value="1"/>
</dbReference>
<dbReference type="InterPro" id="IPR045621">
    <property type="entry name" value="BPD_transp_1_N"/>
</dbReference>
<keyword evidence="10" id="KW-1185">Reference proteome</keyword>
<feature type="transmembrane region" description="Helical" evidence="7">
    <location>
        <begin position="99"/>
        <end position="123"/>
    </location>
</feature>
<dbReference type="GO" id="GO:0005886">
    <property type="term" value="C:plasma membrane"/>
    <property type="evidence" value="ECO:0007669"/>
    <property type="project" value="UniProtKB-SubCell"/>
</dbReference>
<keyword evidence="5 7" id="KW-1133">Transmembrane helix</keyword>
<dbReference type="SUPFAM" id="SSF161098">
    <property type="entry name" value="MetI-like"/>
    <property type="match status" value="1"/>
</dbReference>
<accession>A0A1H7J5W2</accession>
<dbReference type="EMBL" id="FOAW01000003">
    <property type="protein sequence ID" value="SEK69996.1"/>
    <property type="molecule type" value="Genomic_DNA"/>
</dbReference>
<dbReference type="RefSeq" id="WP_072750350.1">
    <property type="nucleotide sequence ID" value="NZ_FOAW01000003.1"/>
</dbReference>
<evidence type="ECO:0000313" key="10">
    <source>
        <dbReference type="Proteomes" id="UP000198677"/>
    </source>
</evidence>
<comment type="similarity">
    <text evidence="7">Belongs to the binding-protein-dependent transport system permease family.</text>
</comment>
<gene>
    <name evidence="9" type="ORF">SAMN05444583_10390</name>
</gene>
<evidence type="ECO:0000256" key="7">
    <source>
        <dbReference type="RuleBase" id="RU363032"/>
    </source>
</evidence>